<proteinExistence type="predicted"/>
<dbReference type="CTD" id="9944589"/>
<gene>
    <name evidence="3" type="ORF">LOAG_07172</name>
</gene>
<keyword evidence="2" id="KW-0472">Membrane</keyword>
<feature type="transmembrane region" description="Helical" evidence="2">
    <location>
        <begin position="41"/>
        <end position="61"/>
    </location>
</feature>
<keyword evidence="2" id="KW-0812">Transmembrane</keyword>
<feature type="compositionally biased region" description="Low complexity" evidence="1">
    <location>
        <begin position="105"/>
        <end position="115"/>
    </location>
</feature>
<dbReference type="GeneID" id="9944589"/>
<evidence type="ECO:0008006" key="4">
    <source>
        <dbReference type="Google" id="ProtNLM"/>
    </source>
</evidence>
<evidence type="ECO:0000256" key="2">
    <source>
        <dbReference type="SAM" id="Phobius"/>
    </source>
</evidence>
<dbReference type="AlphaFoldDB" id="A0A1S0TXV7"/>
<evidence type="ECO:0000313" key="3">
    <source>
        <dbReference type="EMBL" id="EFO21316.1"/>
    </source>
</evidence>
<reference evidence="3" key="1">
    <citation type="submission" date="2012-04" db="EMBL/GenBank/DDBJ databases">
        <title>The Genome Sequence of Loa loa.</title>
        <authorList>
            <consortium name="The Broad Institute Genome Sequencing Platform"/>
            <consortium name="Broad Institute Genome Sequencing Center for Infectious Disease"/>
            <person name="Nutman T.B."/>
            <person name="Fink D.L."/>
            <person name="Russ C."/>
            <person name="Young S."/>
            <person name="Zeng Q."/>
            <person name="Gargeya S."/>
            <person name="Alvarado L."/>
            <person name="Berlin A."/>
            <person name="Chapman S.B."/>
            <person name="Chen Z."/>
            <person name="Freedman E."/>
            <person name="Gellesch M."/>
            <person name="Goldberg J."/>
            <person name="Griggs A."/>
            <person name="Gujja S."/>
            <person name="Heilman E.R."/>
            <person name="Heiman D."/>
            <person name="Howarth C."/>
            <person name="Mehta T."/>
            <person name="Neiman D."/>
            <person name="Pearson M."/>
            <person name="Roberts A."/>
            <person name="Saif S."/>
            <person name="Shea T."/>
            <person name="Shenoy N."/>
            <person name="Sisk P."/>
            <person name="Stolte C."/>
            <person name="Sykes S."/>
            <person name="White J."/>
            <person name="Yandava C."/>
            <person name="Haas B."/>
            <person name="Henn M.R."/>
            <person name="Nusbaum C."/>
            <person name="Birren B."/>
        </authorList>
    </citation>
    <scope>NUCLEOTIDE SEQUENCE [LARGE SCALE GENOMIC DNA]</scope>
</reference>
<dbReference type="KEGG" id="loa:LOAG_07172"/>
<name>A0A1S0TXV7_LOALO</name>
<dbReference type="RefSeq" id="XP_003142753.1">
    <property type="nucleotide sequence ID" value="XM_003142705.1"/>
</dbReference>
<protein>
    <recommendedName>
        <fullName evidence="4">Transmembrane protein</fullName>
    </recommendedName>
</protein>
<feature type="region of interest" description="Disordered" evidence="1">
    <location>
        <begin position="91"/>
        <end position="120"/>
    </location>
</feature>
<keyword evidence="2" id="KW-1133">Transmembrane helix</keyword>
<evidence type="ECO:0000256" key="1">
    <source>
        <dbReference type="SAM" id="MobiDB-lite"/>
    </source>
</evidence>
<feature type="region of interest" description="Disordered" evidence="1">
    <location>
        <begin position="1"/>
        <end position="20"/>
    </location>
</feature>
<dbReference type="InParanoid" id="A0A1S0TXV7"/>
<accession>A0A1S0TXV7</accession>
<organism evidence="3">
    <name type="scientific">Loa loa</name>
    <name type="common">Eye worm</name>
    <name type="synonym">Filaria loa</name>
    <dbReference type="NCBI Taxonomy" id="7209"/>
    <lineage>
        <taxon>Eukaryota</taxon>
        <taxon>Metazoa</taxon>
        <taxon>Ecdysozoa</taxon>
        <taxon>Nematoda</taxon>
        <taxon>Chromadorea</taxon>
        <taxon>Rhabditida</taxon>
        <taxon>Spirurina</taxon>
        <taxon>Spiruromorpha</taxon>
        <taxon>Filarioidea</taxon>
        <taxon>Onchocercidae</taxon>
        <taxon>Loa</taxon>
    </lineage>
</organism>
<dbReference type="EMBL" id="JH712143">
    <property type="protein sequence ID" value="EFO21316.1"/>
    <property type="molecule type" value="Genomic_DNA"/>
</dbReference>
<sequence>MKSTLASQTAPSSSNSRQYTRTMTHYMPSYKAIMTANGQKTCLSLAFNIVCSPFVIMGILLNKITHNHQLDYRNRPPAAKEPIIPPMVLTKRTSLPPHTPTSNHTTRQSQQATTRTDQKLCRQKSLRTRLTKPRHCVMQLRPLRTTRETA</sequence>